<feature type="compositionally biased region" description="Basic and acidic residues" evidence="5">
    <location>
        <begin position="302"/>
        <end position="318"/>
    </location>
</feature>
<dbReference type="PANTHER" id="PTHR36886">
    <property type="entry name" value="PROTEIN FRIGIDA-ESSENTIAL 1"/>
    <property type="match status" value="1"/>
</dbReference>
<organism evidence="7 8">
    <name type="scientific">Vitis vinifera</name>
    <name type="common">Grape</name>
    <dbReference type="NCBI Taxonomy" id="29760"/>
    <lineage>
        <taxon>Eukaryota</taxon>
        <taxon>Viridiplantae</taxon>
        <taxon>Streptophyta</taxon>
        <taxon>Embryophyta</taxon>
        <taxon>Tracheophyta</taxon>
        <taxon>Spermatophyta</taxon>
        <taxon>Magnoliopsida</taxon>
        <taxon>eudicotyledons</taxon>
        <taxon>Gunneridae</taxon>
        <taxon>Pentapetalae</taxon>
        <taxon>rosids</taxon>
        <taxon>Vitales</taxon>
        <taxon>Vitaceae</taxon>
        <taxon>Viteae</taxon>
        <taxon>Vitis</taxon>
    </lineage>
</organism>
<dbReference type="EMBL" id="CP126665">
    <property type="protein sequence ID" value="WKA10414.1"/>
    <property type="molecule type" value="Genomic_DNA"/>
</dbReference>
<evidence type="ECO:0000313" key="8">
    <source>
        <dbReference type="Proteomes" id="UP001227230"/>
    </source>
</evidence>
<feature type="zinc finger region" description="C3H1-type" evidence="4">
    <location>
        <begin position="322"/>
        <end position="349"/>
    </location>
</feature>
<feature type="compositionally biased region" description="Basic and acidic residues" evidence="5">
    <location>
        <begin position="69"/>
        <end position="78"/>
    </location>
</feature>
<keyword evidence="2 4" id="KW-0863">Zinc-finger</keyword>
<dbReference type="Pfam" id="PF18044">
    <property type="entry name" value="zf-CCCH_4"/>
    <property type="match status" value="1"/>
</dbReference>
<feature type="region of interest" description="Disordered" evidence="5">
    <location>
        <begin position="52"/>
        <end position="187"/>
    </location>
</feature>
<keyword evidence="1 4" id="KW-0479">Metal-binding</keyword>
<feature type="region of interest" description="Disordered" evidence="5">
    <location>
        <begin position="414"/>
        <end position="446"/>
    </location>
</feature>
<dbReference type="InterPro" id="IPR041367">
    <property type="entry name" value="Znf-CCCH_4"/>
</dbReference>
<name>A0ABY9DRN5_VITVI</name>
<feature type="domain" description="C3H1-type" evidence="6">
    <location>
        <begin position="275"/>
        <end position="302"/>
    </location>
</feature>
<feature type="compositionally biased region" description="Basic residues" evidence="5">
    <location>
        <begin position="121"/>
        <end position="137"/>
    </location>
</feature>
<dbReference type="Gene3D" id="4.10.1000.10">
    <property type="entry name" value="Zinc finger, CCCH-type"/>
    <property type="match status" value="1"/>
</dbReference>
<dbReference type="Pfam" id="PF02576">
    <property type="entry name" value="RimP_N"/>
    <property type="match status" value="1"/>
</dbReference>
<accession>A0ABY9DRN5</accession>
<evidence type="ECO:0000256" key="1">
    <source>
        <dbReference type="ARBA" id="ARBA00022723"/>
    </source>
</evidence>
<feature type="compositionally biased region" description="Polar residues" evidence="5">
    <location>
        <begin position="91"/>
        <end position="100"/>
    </location>
</feature>
<dbReference type="InterPro" id="IPR052650">
    <property type="entry name" value="Zinc_finger_CCCH"/>
</dbReference>
<feature type="compositionally biased region" description="Basic and acidic residues" evidence="5">
    <location>
        <begin position="164"/>
        <end position="180"/>
    </location>
</feature>
<evidence type="ECO:0000313" key="7">
    <source>
        <dbReference type="EMBL" id="WKA10414.1"/>
    </source>
</evidence>
<evidence type="ECO:0000259" key="6">
    <source>
        <dbReference type="PROSITE" id="PS50103"/>
    </source>
</evidence>
<feature type="compositionally biased region" description="Low complexity" evidence="5">
    <location>
        <begin position="138"/>
        <end position="148"/>
    </location>
</feature>
<feature type="compositionally biased region" description="Polar residues" evidence="5">
    <location>
        <begin position="723"/>
        <end position="741"/>
    </location>
</feature>
<feature type="domain" description="C3H1-type" evidence="6">
    <location>
        <begin position="184"/>
        <end position="211"/>
    </location>
</feature>
<dbReference type="Gene3D" id="3.30.1370.210">
    <property type="match status" value="1"/>
</dbReference>
<dbReference type="Proteomes" id="UP001227230">
    <property type="component" value="Chromosome 18"/>
</dbReference>
<protein>
    <recommendedName>
        <fullName evidence="6">C3H1-type domain-containing protein</fullName>
    </recommendedName>
</protein>
<dbReference type="InterPro" id="IPR036855">
    <property type="entry name" value="Znf_CCCH_sf"/>
</dbReference>
<evidence type="ECO:0000256" key="2">
    <source>
        <dbReference type="ARBA" id="ARBA00022771"/>
    </source>
</evidence>
<feature type="zinc finger region" description="C3H1-type" evidence="4">
    <location>
        <begin position="184"/>
        <end position="211"/>
    </location>
</feature>
<proteinExistence type="predicted"/>
<gene>
    <name evidence="7" type="ORF">VitviT2T_027986</name>
</gene>
<dbReference type="InterPro" id="IPR028989">
    <property type="entry name" value="RimP_N"/>
</dbReference>
<dbReference type="Pfam" id="PF00642">
    <property type="entry name" value="zf-CCCH"/>
    <property type="match status" value="2"/>
</dbReference>
<evidence type="ECO:0000256" key="3">
    <source>
        <dbReference type="ARBA" id="ARBA00022833"/>
    </source>
</evidence>
<dbReference type="PROSITE" id="PS50103">
    <property type="entry name" value="ZF_C3H1"/>
    <property type="match status" value="3"/>
</dbReference>
<feature type="compositionally biased region" description="Basic and acidic residues" evidence="5">
    <location>
        <begin position="223"/>
        <end position="232"/>
    </location>
</feature>
<feature type="region of interest" description="Disordered" evidence="5">
    <location>
        <begin position="223"/>
        <end position="272"/>
    </location>
</feature>
<dbReference type="PANTHER" id="PTHR36886:SF8">
    <property type="entry name" value="ZINC FINGER CCCH DOMAIN-CONTAINING PROTEIN 38"/>
    <property type="match status" value="1"/>
</dbReference>
<dbReference type="InterPro" id="IPR057234">
    <property type="entry name" value="DUF7912"/>
</dbReference>
<dbReference type="SUPFAM" id="SSF90229">
    <property type="entry name" value="CCCH zinc finger"/>
    <property type="match status" value="1"/>
</dbReference>
<keyword evidence="8" id="KW-1185">Reference proteome</keyword>
<dbReference type="SMART" id="SM00356">
    <property type="entry name" value="ZnF_C3H1"/>
    <property type="match status" value="3"/>
</dbReference>
<feature type="zinc finger region" description="C3H1-type" evidence="4">
    <location>
        <begin position="275"/>
        <end position="302"/>
    </location>
</feature>
<reference evidence="7 8" key="1">
    <citation type="journal article" date="2023" name="Hortic Res">
        <title>The complete reference genome for grapevine (Vitis vinifera L.) genetics and breeding.</title>
        <authorList>
            <person name="Shi X."/>
            <person name="Cao S."/>
            <person name="Wang X."/>
            <person name="Huang S."/>
            <person name="Wang Y."/>
            <person name="Liu Z."/>
            <person name="Liu W."/>
            <person name="Leng X."/>
            <person name="Peng Y."/>
            <person name="Wang N."/>
            <person name="Wang Y."/>
            <person name="Ma Z."/>
            <person name="Xu X."/>
            <person name="Zhang F."/>
            <person name="Xue H."/>
            <person name="Zhong H."/>
            <person name="Wang Y."/>
            <person name="Zhang K."/>
            <person name="Velt A."/>
            <person name="Avia K."/>
            <person name="Holtgrawe D."/>
            <person name="Grimplet J."/>
            <person name="Matus J.T."/>
            <person name="Ware D."/>
            <person name="Wu X."/>
            <person name="Wang H."/>
            <person name="Liu C."/>
            <person name="Fang Y."/>
            <person name="Rustenholz C."/>
            <person name="Cheng Z."/>
            <person name="Xiao H."/>
            <person name="Zhou Y."/>
        </authorList>
    </citation>
    <scope>NUCLEOTIDE SEQUENCE [LARGE SCALE GENOMIC DNA]</scope>
    <source>
        <strain evidence="8">cv. Pinot noir / PN40024</strain>
        <tissue evidence="7">Leaf</tissue>
    </source>
</reference>
<feature type="region of interest" description="Disordered" evidence="5">
    <location>
        <begin position="295"/>
        <end position="318"/>
    </location>
</feature>
<dbReference type="Pfam" id="PF25498">
    <property type="entry name" value="DUF7912"/>
    <property type="match status" value="1"/>
</dbReference>
<dbReference type="InterPro" id="IPR000571">
    <property type="entry name" value="Znf_CCCH"/>
</dbReference>
<feature type="region of interest" description="Disordered" evidence="5">
    <location>
        <begin position="713"/>
        <end position="741"/>
    </location>
</feature>
<feature type="compositionally biased region" description="Polar residues" evidence="5">
    <location>
        <begin position="414"/>
        <end position="432"/>
    </location>
</feature>
<feature type="region of interest" description="Disordered" evidence="5">
    <location>
        <begin position="347"/>
        <end position="376"/>
    </location>
</feature>
<sequence length="1274" mass="142717">MSGSVRKRKSKWDLKEESQFAKISSNNVKAGDSNLDDWSDLEANDGLKSNDNFELDSWEPLSGNGGAQKDVRDNREFNEVSETMRGWVADNSYSMRTSPSFDGRVQKRYGRSPRNNWRQSNRGRSRSRSRSRGRSKTLGRSVSSSRSWSRSRSRSRSRSLSRSPHVDFKRDSYGFSERSRNGSGVSSQRCRDFVAGRCSRGSQCRFLHQDNLNYRDGGRSEIDQAESWESRQEHRRASRYADAEGPIDYPRDKVARGGYGNQYDGEKDVPVRNNSRSNVRCNDFLKGKCHRGSSCKFSHHGASGDRYDRHDRDHERKREPHRVGGILCKYFAMGKCFNGDRCRFSHDDPPCDSPEGRPRDGKWGHNLDDENKPWEDTKWNGAAALDIAKSSEWGSNDNGNKNFTDSMVADKSIGNSWGQSLDNENKPWATSASKDKASEGDSWGSSHWRARSNIANTGIPELMSSAKLSVKEEPLLTPLGSQAQTLNGISRPAHEQNIMQDTSSLQLATSFMRPTVSGDSYVQQHLGKSGDNTAMVDGSSHDRVNFSVHTLHVPRQSFNKDGDNLGSQPPLSFNETSQSQHMCNLNPLNGHTIDLNGPVERINSPLNLQSQTQFCQGESVETPEMMECKVPQVISGTPRNFITNNPVGQMSSLSESLAQVFGNGQQLLQPYAVLNTPNSMDLVSSHSNTAGLVPSITSMTVQPNAATCFQEQYQAESLEPSKPGSSSQPHGYSLNPSEQKTLVPSKGFSLSMMSASAGTNSAEMIKIGNSEDEHCKSPKMKQQEPVANSEVKGNIKEVAEECRQELEKGHPENLDADGGVDEGNRIKDEKGMRIFKNALVEFVKEILKPTWKEGQMSREVHKTIVKKVVDKVTGTIQGEHVPKTQEKIDQYLSYSKPKLTKLVQAYVEKFLKRFVDHRDVIVPQIFLLPFVLSDLLWVKRLFSRSSDILQSDPIAESWYWGSSSVTSCKPLGSVLELERSRSSFHNPSRQNHNLLFPFWPYPLPRISYKSFTAHAKKRSSQSQPLVKQTIVEQISTSQQQDDLLLDDFEDEALMDDDDDNDDEDWEDEYLADDAEVYVGDGGEGGGISLAGTWWDKEALLMAEEVSMSFEGDLKIYAFKTLANSTIQVRIEKLSNKSGSPSMTDIEAFSSIYRAKLDEAEIAGSVPENLSLEVSSPGVERVVQIPQELDRFKERPMYVKYVTEGVAPGSTIESDGIFRLVSFDLETNCCTWGLADVRINRAKAGKGRPLSKKQREWRLNTPFDSLCLVRLYSEI</sequence>
<keyword evidence="3 4" id="KW-0862">Zinc</keyword>
<evidence type="ECO:0000256" key="4">
    <source>
        <dbReference type="PROSITE-ProRule" id="PRU00723"/>
    </source>
</evidence>
<feature type="compositionally biased region" description="Basic residues" evidence="5">
    <location>
        <begin position="149"/>
        <end position="159"/>
    </location>
</feature>
<feature type="domain" description="C3H1-type" evidence="6">
    <location>
        <begin position="322"/>
        <end position="349"/>
    </location>
</feature>
<evidence type="ECO:0000256" key="5">
    <source>
        <dbReference type="SAM" id="MobiDB-lite"/>
    </source>
</evidence>